<dbReference type="KEGG" id="hce:HCW_07190"/>
<reference evidence="2" key="1">
    <citation type="submission" date="2012-04" db="EMBL/GenBank/DDBJ databases">
        <title>Complete genome sequence of Helicobacter cetorum strain MIT 00-7128.</title>
        <authorList>
            <person name="Kersulyte D."/>
            <person name="Berg D.E."/>
        </authorList>
    </citation>
    <scope>NUCLEOTIDE SEQUENCE [LARGE SCALE GENOMIC DNA]</scope>
    <source>
        <strain evidence="2">MIT 00-7128</strain>
    </source>
</reference>
<evidence type="ECO:0000313" key="2">
    <source>
        <dbReference type="Proteomes" id="UP000005010"/>
    </source>
</evidence>
<dbReference type="HOGENOM" id="CLU_2879678_0_0_7"/>
<gene>
    <name evidence="1" type="ordered locus">HCW_07190</name>
</gene>
<evidence type="ECO:0000313" key="1">
    <source>
        <dbReference type="EMBL" id="AFI04696.1"/>
    </source>
</evidence>
<protein>
    <submittedName>
        <fullName evidence="1">Uncharacterized protein</fullName>
    </submittedName>
</protein>
<accession>I0EP27</accession>
<dbReference type="Proteomes" id="UP000005010">
    <property type="component" value="Chromosome"/>
</dbReference>
<proteinExistence type="predicted"/>
<organism evidence="1 2">
    <name type="scientific">Helicobacter cetorum (strain ATCC BAA-429 / MIT 00-7128)</name>
    <dbReference type="NCBI Taxonomy" id="182217"/>
    <lineage>
        <taxon>Bacteria</taxon>
        <taxon>Pseudomonadati</taxon>
        <taxon>Campylobacterota</taxon>
        <taxon>Epsilonproteobacteria</taxon>
        <taxon>Campylobacterales</taxon>
        <taxon>Helicobacteraceae</taxon>
        <taxon>Helicobacter</taxon>
    </lineage>
</organism>
<dbReference type="AlphaFoldDB" id="I0EP27"/>
<dbReference type="EMBL" id="CP003479">
    <property type="protein sequence ID" value="AFI04696.1"/>
    <property type="molecule type" value="Genomic_DNA"/>
</dbReference>
<sequence length="63" mass="7231">MKPWSALAHSEGFLANLLQIDPFKGIETKIITFLYVFNINSNLLQIDPFKGIETTLHLCIFQH</sequence>
<keyword evidence="2" id="KW-1185">Reference proteome</keyword>
<name>I0EP27_HELC0</name>